<dbReference type="PANTHER" id="PTHR46126">
    <property type="entry name" value="DYNACTIN SUBUNIT 5"/>
    <property type="match status" value="1"/>
</dbReference>
<dbReference type="InterPro" id="IPR047125">
    <property type="entry name" value="DCTN5"/>
</dbReference>
<dbReference type="CDD" id="cd03359">
    <property type="entry name" value="LbH_Dynactin_5"/>
    <property type="match status" value="1"/>
</dbReference>
<name>A0A8S1EZ07_9PELO</name>
<dbReference type="EMBL" id="CADEPM010000007">
    <property type="protein sequence ID" value="CAB3408948.1"/>
    <property type="molecule type" value="Genomic_DNA"/>
</dbReference>
<evidence type="ECO:0000256" key="4">
    <source>
        <dbReference type="ARBA" id="ARBA00034706"/>
    </source>
</evidence>
<dbReference type="Proteomes" id="UP000494206">
    <property type="component" value="Unassembled WGS sequence"/>
</dbReference>
<dbReference type="InterPro" id="IPR011004">
    <property type="entry name" value="Trimer_LpxA-like_sf"/>
</dbReference>
<dbReference type="Gene3D" id="2.160.10.10">
    <property type="entry name" value="Hexapeptide repeat proteins"/>
    <property type="match status" value="1"/>
</dbReference>
<dbReference type="GO" id="GO:0005869">
    <property type="term" value="C:dynactin complex"/>
    <property type="evidence" value="ECO:0007669"/>
    <property type="project" value="TreeGrafter"/>
</dbReference>
<gene>
    <name evidence="6" type="ORF">CBOVIS_LOCUS10665</name>
</gene>
<dbReference type="SUPFAM" id="SSF51161">
    <property type="entry name" value="Trimeric LpxA-like enzymes"/>
    <property type="match status" value="1"/>
</dbReference>
<accession>A0A8S1EZ07</accession>
<dbReference type="Pfam" id="PF21711">
    <property type="entry name" value="DCTN5"/>
    <property type="match status" value="1"/>
</dbReference>
<comment type="caution">
    <text evidence="6">The sequence shown here is derived from an EMBL/GenBank/DDBJ whole genome shotgun (WGS) entry which is preliminary data.</text>
</comment>
<dbReference type="PANTHER" id="PTHR46126:SF1">
    <property type="entry name" value="DYNACTIN SUBUNIT 5"/>
    <property type="match status" value="1"/>
</dbReference>
<sequence length="187" mass="20364">MDLSVVNYDEAEFAKTNTGNKVSKKHAITGTQNIIISGKTIIEEGVSIRGDLAAAKIGKYCILKRKSIIRPCLKIFSKKPTMCNVTIGDFVFIEEECVLNASQIYSFVHIGARSVLGNGCVIRECSRILPDTVVPPDIVFPPFSTIGGNPARVVGAEPACTESLMIEACTMYYDNFVPHSTHKTSFA</sequence>
<evidence type="ECO:0000256" key="1">
    <source>
        <dbReference type="ARBA" id="ARBA00004245"/>
    </source>
</evidence>
<evidence type="ECO:0000256" key="2">
    <source>
        <dbReference type="ARBA" id="ARBA00022490"/>
    </source>
</evidence>
<evidence type="ECO:0000256" key="3">
    <source>
        <dbReference type="ARBA" id="ARBA00023212"/>
    </source>
</evidence>
<dbReference type="AlphaFoldDB" id="A0A8S1EZ07"/>
<keyword evidence="3" id="KW-0206">Cytoskeleton</keyword>
<evidence type="ECO:0000313" key="6">
    <source>
        <dbReference type="EMBL" id="CAB3408948.1"/>
    </source>
</evidence>
<keyword evidence="7" id="KW-1185">Reference proteome</keyword>
<dbReference type="OrthoDB" id="417208at2759"/>
<evidence type="ECO:0000313" key="7">
    <source>
        <dbReference type="Proteomes" id="UP000494206"/>
    </source>
</evidence>
<keyword evidence="2" id="KW-0963">Cytoplasm</keyword>
<evidence type="ECO:0000256" key="5">
    <source>
        <dbReference type="ARBA" id="ARBA00034865"/>
    </source>
</evidence>
<organism evidence="6 7">
    <name type="scientific">Caenorhabditis bovis</name>
    <dbReference type="NCBI Taxonomy" id="2654633"/>
    <lineage>
        <taxon>Eukaryota</taxon>
        <taxon>Metazoa</taxon>
        <taxon>Ecdysozoa</taxon>
        <taxon>Nematoda</taxon>
        <taxon>Chromadorea</taxon>
        <taxon>Rhabditida</taxon>
        <taxon>Rhabditina</taxon>
        <taxon>Rhabditomorpha</taxon>
        <taxon>Rhabditoidea</taxon>
        <taxon>Rhabditidae</taxon>
        <taxon>Peloderinae</taxon>
        <taxon>Caenorhabditis</taxon>
    </lineage>
</organism>
<reference evidence="6 7" key="1">
    <citation type="submission" date="2020-04" db="EMBL/GenBank/DDBJ databases">
        <authorList>
            <person name="Laetsch R D."/>
            <person name="Stevens L."/>
            <person name="Kumar S."/>
            <person name="Blaxter L. M."/>
        </authorList>
    </citation>
    <scope>NUCLEOTIDE SEQUENCE [LARGE SCALE GENOMIC DNA]</scope>
</reference>
<comment type="similarity">
    <text evidence="4">Belongs to the dynactin subunits 5/6 family. Dynactin subunit 5 subfamily.</text>
</comment>
<protein>
    <recommendedName>
        <fullName evidence="5">Dynactin subunit 5</fullName>
    </recommendedName>
</protein>
<proteinExistence type="inferred from homology"/>
<comment type="subcellular location">
    <subcellularLocation>
        <location evidence="1">Cytoplasm</location>
        <location evidence="1">Cytoskeleton</location>
    </subcellularLocation>
</comment>